<organism evidence="6 7">
    <name type="scientific">Lysinibacillus pinottii</name>
    <dbReference type="NCBI Taxonomy" id="2973932"/>
    <lineage>
        <taxon>Bacteria</taxon>
        <taxon>Bacillati</taxon>
        <taxon>Bacillota</taxon>
        <taxon>Bacilli</taxon>
        <taxon>Bacillales</taxon>
        <taxon>Bacillaceae</taxon>
        <taxon>Lysinibacillus</taxon>
    </lineage>
</organism>
<dbReference type="Pfam" id="PF20148">
    <property type="entry name" value="DUF6531"/>
    <property type="match status" value="1"/>
</dbReference>
<evidence type="ECO:0000313" key="6">
    <source>
        <dbReference type="EMBL" id="MCS1396951.1"/>
    </source>
</evidence>
<evidence type="ECO:0000256" key="1">
    <source>
        <dbReference type="ARBA" id="ARBA00022737"/>
    </source>
</evidence>
<dbReference type="EMBL" id="JANTOO010000013">
    <property type="protein sequence ID" value="MCS1396951.1"/>
    <property type="molecule type" value="Genomic_DNA"/>
</dbReference>
<dbReference type="InterPro" id="IPR022385">
    <property type="entry name" value="Rhs_assc_core"/>
</dbReference>
<dbReference type="InterPro" id="IPR006530">
    <property type="entry name" value="YD"/>
</dbReference>
<feature type="domain" description="DUF6531" evidence="4">
    <location>
        <begin position="518"/>
        <end position="592"/>
    </location>
</feature>
<evidence type="ECO:0000256" key="2">
    <source>
        <dbReference type="SAM" id="Phobius"/>
    </source>
</evidence>
<keyword evidence="1" id="KW-0677">Repeat</keyword>
<dbReference type="Gene3D" id="2.180.10.10">
    <property type="entry name" value="RHS repeat-associated core"/>
    <property type="match status" value="2"/>
</dbReference>
<dbReference type="InterPro" id="IPR050708">
    <property type="entry name" value="T6SS_VgrG/RHS"/>
</dbReference>
<dbReference type="PANTHER" id="PTHR32305">
    <property type="match status" value="1"/>
</dbReference>
<dbReference type="InterPro" id="IPR045351">
    <property type="entry name" value="DUF6531"/>
</dbReference>
<dbReference type="NCBIfam" id="TIGR03696">
    <property type="entry name" value="Rhs_assc_core"/>
    <property type="match status" value="1"/>
</dbReference>
<keyword evidence="2" id="KW-0472">Membrane</keyword>
<feature type="chain" id="PRO_5046349675" evidence="3">
    <location>
        <begin position="26"/>
        <end position="1623"/>
    </location>
</feature>
<evidence type="ECO:0000256" key="3">
    <source>
        <dbReference type="SAM" id="SignalP"/>
    </source>
</evidence>
<gene>
    <name evidence="6" type="ORF">NXZ79_13010</name>
</gene>
<feature type="transmembrane region" description="Helical" evidence="2">
    <location>
        <begin position="1491"/>
        <end position="1515"/>
    </location>
</feature>
<dbReference type="Proteomes" id="UP001525021">
    <property type="component" value="Unassembled WGS sequence"/>
</dbReference>
<dbReference type="Pfam" id="PF25023">
    <property type="entry name" value="TEN_YD-shell"/>
    <property type="match status" value="1"/>
</dbReference>
<keyword evidence="3" id="KW-0732">Signal</keyword>
<dbReference type="InterPro" id="IPR056823">
    <property type="entry name" value="TEN-like_YD-shell"/>
</dbReference>
<reference evidence="6 7" key="1">
    <citation type="submission" date="2022-08" db="EMBL/GenBank/DDBJ databases">
        <title>Lysinibacillus sequencing.</title>
        <authorList>
            <person name="Dunlap C."/>
        </authorList>
    </citation>
    <scope>NUCLEOTIDE SEQUENCE [LARGE SCALE GENOMIC DNA]</scope>
    <source>
        <strain evidence="6 7">PB211</strain>
    </source>
</reference>
<dbReference type="InterPro" id="IPR031325">
    <property type="entry name" value="RHS_repeat"/>
</dbReference>
<dbReference type="Pfam" id="PF05593">
    <property type="entry name" value="RHS_repeat"/>
    <property type="match status" value="2"/>
</dbReference>
<evidence type="ECO:0000259" key="5">
    <source>
        <dbReference type="Pfam" id="PF25023"/>
    </source>
</evidence>
<proteinExistence type="predicted"/>
<dbReference type="PANTHER" id="PTHR32305:SF15">
    <property type="entry name" value="PROTEIN RHSA-RELATED"/>
    <property type="match status" value="1"/>
</dbReference>
<evidence type="ECO:0000259" key="4">
    <source>
        <dbReference type="Pfam" id="PF20148"/>
    </source>
</evidence>
<feature type="signal peptide" evidence="3">
    <location>
        <begin position="1"/>
        <end position="25"/>
    </location>
</feature>
<protein>
    <submittedName>
        <fullName evidence="6">DNRLRE domain-containing protein</fullName>
    </submittedName>
</protein>
<dbReference type="NCBIfam" id="NF033679">
    <property type="entry name" value="DNRLRE_dom"/>
    <property type="match status" value="1"/>
</dbReference>
<keyword evidence="2" id="KW-0812">Transmembrane</keyword>
<accession>A0ABT2DPW4</accession>
<dbReference type="NCBIfam" id="TIGR01643">
    <property type="entry name" value="YD_repeat_2x"/>
    <property type="match status" value="4"/>
</dbReference>
<comment type="caution">
    <text evidence="6">The sequence shown here is derived from an EMBL/GenBank/DDBJ whole genome shotgun (WGS) entry which is preliminary data.</text>
</comment>
<dbReference type="RefSeq" id="WP_036160752.1">
    <property type="nucleotide sequence ID" value="NZ_JANTOO010000013.1"/>
</dbReference>
<keyword evidence="2" id="KW-1133">Transmembrane helix</keyword>
<evidence type="ECO:0000313" key="7">
    <source>
        <dbReference type="Proteomes" id="UP001525021"/>
    </source>
</evidence>
<feature type="domain" description="Teneurin-like YD-shell" evidence="5">
    <location>
        <begin position="1155"/>
        <end position="1482"/>
    </location>
</feature>
<keyword evidence="7" id="KW-1185">Reference proteome</keyword>
<sequence>MVRKIFIQMIVLAMFIAFIPFGNFASNASAAEIQSDKNEQKGKGKGKEKIEVVGERTETSKTYNNLDGTSTTEIYEAPIHFKDDKGNWTDIDNELQKQKNNGKGQYKNKANSFTVTFDEKIKDEANNVQVSEDHYNLDIGLKEIEQKGEVIPAKEVVGVATDNQIQYENVFENISTIYSVGENFVKEDIMISQKPEKGLPQTFSYQLSLENLSYEQINNQIFLKDASTGEMKYVIEAPFMYDAYKPAGYQSIDSVNSIPEEAKSYDITLKTRKENNTLWIDLIPDAAWLQDKERQYPIVIDPTIVRIQGNSKMEDTTIRKKFPTQTGGNDTELGTGTATDGNIVRSLLKFDVTPIPEKSIIMSADVSLYLSSTNDPTPINLSMHAMKRSWDENTATWNNYSTAGGWTTVGGDYNTTPLSTVTGVSSVPSNVEEGIKRWSIPTNMVSGWLYNPESNLGLLLKSTSESTMIYKKFISSESTTNPLAYKPKLVVTYKTPNRLGLENYWDYSTHDISNGTNYVNLGTNNNVVQYTDFSLFNYGGFGLDFTRTYNSKDFEKSPFGYGWSFTGSEKLFYNDKYFNVEYKDADGTVHAYSWDGDKYIAPVGNYDSLVMVDKYTFKLTSKTGITTTFKVRESTSDTDIEVAYITEQKDLNNNTITYTYNTSNELTSITTNLGTKLLFTYTNGLITNAKYNDQEIIYTYTDGNLTRALVKKDDTTSTPTSFYYTTNGQLTKVIDSRQKIMLYGYDSELDLVSVTEPSLDGQVASTTEYSLDRTNNIVSVTSPEGTVTRYGLNNNFSVTKIFDPSGDTTTYTLDENSYNVFLQKIVYLDGSTYTKNFKYDTKGNIISTTDSKGVTESYTYDQYSNLLTQSDANQQTTTNTYENGNLKTSTTPKGDTTTYTYNDHGDMTQVKYPDGKIETYNTNYVNNQKTTTYRDNQLDITTITTTDFHGNILSYQDGNGEITRYSYNLKNELVEVLDTSNKTTSYSYDANSNLTSVINADGKQQMSLSYNAQNFIEKETNAEGLITTYNYNADGALKEVIKATGAKIDYTTSTDTNTQIVKVDGVNQFSTQVDGLSTTVTNHTLNNQKVTYTQSENELLQRVDINAPVNRSIMFTYKNEKDLASIQYGTNTIEYASNENGQTTEVTLDGQSSANFIWNKNNLLESTTYQNGAVILNKYNADQLQAEILKTNSTTTWLQNTYEYNKNQQITKVTNDGGTVTYMYDALNQLIKEQYSNGLSISYTYDSVGNRTSKATLQNGSSNTINYSYNNANQMKAAGEQTYTVSPNGNVTNDGVFQYVWNAFDQLTEIKSLTGATVASYRYDENGRRVYSKDSNGETYYRYNGLTNQVLFEEDASGVITKNFTYDDKGSPLTMTYLGSTYYYLTNYRGDVLALTDNNGDIVAEYAYDAWGNIMSQKGNMATINPYRYAGYRYDENTKQYYLMSRYYNPDTGVFLSLDPVRGDTMNPLSLNGYNYANNNPVMNVDPDGEIAWWIGAAITGGLLNAMPMLLNYLVKHKNLKGFNWGRFGTAFAVGAITSIGGMGLYRAIASTGAGLITRIIAMASYGPKAYILNTIARGQKPTLRGVYSSYVISGISSGLQIFKRLKAIYRYGGKRALQNYLR</sequence>
<feature type="transmembrane region" description="Helical" evidence="2">
    <location>
        <begin position="1527"/>
        <end position="1549"/>
    </location>
</feature>
<name>A0ABT2DPW4_9BACI</name>